<dbReference type="Pfam" id="PF00023">
    <property type="entry name" value="Ank"/>
    <property type="match status" value="1"/>
</dbReference>
<dbReference type="InterPro" id="IPR002110">
    <property type="entry name" value="Ankyrin_rpt"/>
</dbReference>
<dbReference type="Pfam" id="PF12796">
    <property type="entry name" value="Ank_2"/>
    <property type="match status" value="1"/>
</dbReference>
<feature type="compositionally biased region" description="Acidic residues" evidence="4">
    <location>
        <begin position="30"/>
        <end position="41"/>
    </location>
</feature>
<feature type="repeat" description="ANK" evidence="3">
    <location>
        <begin position="80"/>
        <end position="112"/>
    </location>
</feature>
<dbReference type="SUPFAM" id="SSF48403">
    <property type="entry name" value="Ankyrin repeat"/>
    <property type="match status" value="1"/>
</dbReference>
<evidence type="ECO:0000256" key="2">
    <source>
        <dbReference type="ARBA" id="ARBA00023043"/>
    </source>
</evidence>
<proteinExistence type="predicted"/>
<dbReference type="InterPro" id="IPR036770">
    <property type="entry name" value="Ankyrin_rpt-contain_sf"/>
</dbReference>
<feature type="region of interest" description="Disordered" evidence="4">
    <location>
        <begin position="1"/>
        <end position="46"/>
    </location>
</feature>
<dbReference type="EMBL" id="QCYY01002014">
    <property type="protein sequence ID" value="ROT73613.1"/>
    <property type="molecule type" value="Genomic_DNA"/>
</dbReference>
<accession>A0A423TAU0</accession>
<evidence type="ECO:0000256" key="4">
    <source>
        <dbReference type="SAM" id="MobiDB-lite"/>
    </source>
</evidence>
<keyword evidence="6" id="KW-1185">Reference proteome</keyword>
<protein>
    <submittedName>
        <fullName evidence="5">Putative ankyrin repeat domain-containing protein 49-like</fullName>
    </submittedName>
</protein>
<dbReference type="PANTHER" id="PTHR24126">
    <property type="entry name" value="ANKYRIN REPEAT, PH AND SEC7 DOMAIN CONTAINING PROTEIN SECG-RELATED"/>
    <property type="match status" value="1"/>
</dbReference>
<dbReference type="PANTHER" id="PTHR24126:SF14">
    <property type="entry name" value="ANK_REP_REGION DOMAIN-CONTAINING PROTEIN"/>
    <property type="match status" value="1"/>
</dbReference>
<dbReference type="PRINTS" id="PR01415">
    <property type="entry name" value="ANKYRIN"/>
</dbReference>
<dbReference type="PROSITE" id="PS50088">
    <property type="entry name" value="ANK_REPEAT"/>
    <property type="match status" value="3"/>
</dbReference>
<organism evidence="5 6">
    <name type="scientific">Penaeus vannamei</name>
    <name type="common">Whiteleg shrimp</name>
    <name type="synonym">Litopenaeus vannamei</name>
    <dbReference type="NCBI Taxonomy" id="6689"/>
    <lineage>
        <taxon>Eukaryota</taxon>
        <taxon>Metazoa</taxon>
        <taxon>Ecdysozoa</taxon>
        <taxon>Arthropoda</taxon>
        <taxon>Crustacea</taxon>
        <taxon>Multicrustacea</taxon>
        <taxon>Malacostraca</taxon>
        <taxon>Eumalacostraca</taxon>
        <taxon>Eucarida</taxon>
        <taxon>Decapoda</taxon>
        <taxon>Dendrobranchiata</taxon>
        <taxon>Penaeoidea</taxon>
        <taxon>Penaeidae</taxon>
        <taxon>Penaeus</taxon>
    </lineage>
</organism>
<evidence type="ECO:0000256" key="3">
    <source>
        <dbReference type="PROSITE-ProRule" id="PRU00023"/>
    </source>
</evidence>
<sequence>MSGSSENEEGAEASEVLEEPERPTEWTSGWDDECNDVEDDPDPHATPEREILWACENGKQSIIENILEHHPEAINATDSDGYTPLHRAAYSDHVEIVKLLLKSGASVTAKTVDGWTALHSACRWNHYRCAVVLIEGGSDVNAVSNSGQTPLHIAATNPKAHETLQLLLMNKLMKPHIKNSVGETAEDLAIRNGPYGYLFEVINPVLNEYEQQE</sequence>
<feature type="repeat" description="ANK" evidence="3">
    <location>
        <begin position="113"/>
        <end position="145"/>
    </location>
</feature>
<comment type="caution">
    <text evidence="5">The sequence shown here is derived from an EMBL/GenBank/DDBJ whole genome shotgun (WGS) entry which is preliminary data.</text>
</comment>
<dbReference type="STRING" id="6689.A0A423TAU0"/>
<dbReference type="AlphaFoldDB" id="A0A423TAU0"/>
<gene>
    <name evidence="5" type="ORF">C7M84_007939</name>
</gene>
<evidence type="ECO:0000313" key="5">
    <source>
        <dbReference type="EMBL" id="ROT73613.1"/>
    </source>
</evidence>
<reference evidence="5 6" key="2">
    <citation type="submission" date="2019-01" db="EMBL/GenBank/DDBJ databases">
        <title>The decoding of complex shrimp genome reveals the adaptation for benthos swimmer, frequently molting mechanism and breeding impact on genome.</title>
        <authorList>
            <person name="Sun Y."/>
            <person name="Gao Y."/>
            <person name="Yu Y."/>
        </authorList>
    </citation>
    <scope>NUCLEOTIDE SEQUENCE [LARGE SCALE GENOMIC DNA]</scope>
    <source>
        <tissue evidence="5">Muscle</tissue>
    </source>
</reference>
<keyword evidence="1" id="KW-0677">Repeat</keyword>
<name>A0A423TAU0_PENVA</name>
<dbReference type="PROSITE" id="PS50297">
    <property type="entry name" value="ANK_REP_REGION"/>
    <property type="match status" value="3"/>
</dbReference>
<evidence type="ECO:0000313" key="6">
    <source>
        <dbReference type="Proteomes" id="UP000283509"/>
    </source>
</evidence>
<dbReference type="Gene3D" id="1.25.40.20">
    <property type="entry name" value="Ankyrin repeat-containing domain"/>
    <property type="match status" value="2"/>
</dbReference>
<evidence type="ECO:0000256" key="1">
    <source>
        <dbReference type="ARBA" id="ARBA00022737"/>
    </source>
</evidence>
<dbReference type="Proteomes" id="UP000283509">
    <property type="component" value="Unassembled WGS sequence"/>
</dbReference>
<reference evidence="5 6" key="1">
    <citation type="submission" date="2018-04" db="EMBL/GenBank/DDBJ databases">
        <authorList>
            <person name="Zhang X."/>
            <person name="Yuan J."/>
            <person name="Li F."/>
            <person name="Xiang J."/>
        </authorList>
    </citation>
    <scope>NUCLEOTIDE SEQUENCE [LARGE SCALE GENOMIC DNA]</scope>
    <source>
        <tissue evidence="5">Muscle</tissue>
    </source>
</reference>
<dbReference type="SMART" id="SM00248">
    <property type="entry name" value="ANK"/>
    <property type="match status" value="3"/>
</dbReference>
<keyword evidence="2 3" id="KW-0040">ANK repeat</keyword>
<feature type="repeat" description="ANK" evidence="3">
    <location>
        <begin position="146"/>
        <end position="168"/>
    </location>
</feature>
<dbReference type="OrthoDB" id="19174at2759"/>
<feature type="compositionally biased region" description="Acidic residues" evidence="4">
    <location>
        <begin position="1"/>
        <end position="18"/>
    </location>
</feature>